<feature type="compositionally biased region" description="Polar residues" evidence="4">
    <location>
        <begin position="881"/>
        <end position="901"/>
    </location>
</feature>
<feature type="region of interest" description="Disordered" evidence="4">
    <location>
        <begin position="201"/>
        <end position="222"/>
    </location>
</feature>
<feature type="compositionally biased region" description="Polar residues" evidence="4">
    <location>
        <begin position="399"/>
        <end position="408"/>
    </location>
</feature>
<dbReference type="InterPro" id="IPR009068">
    <property type="entry name" value="uS15_NS1_RNA-bd_sf"/>
</dbReference>
<dbReference type="InterPro" id="IPR000589">
    <property type="entry name" value="Ribosomal_uS15"/>
</dbReference>
<feature type="compositionally biased region" description="Basic residues" evidence="4">
    <location>
        <begin position="341"/>
        <end position="363"/>
    </location>
</feature>
<feature type="compositionally biased region" description="Basic and acidic residues" evidence="4">
    <location>
        <begin position="667"/>
        <end position="682"/>
    </location>
</feature>
<evidence type="ECO:0000256" key="2">
    <source>
        <dbReference type="ARBA" id="ARBA00022980"/>
    </source>
</evidence>
<dbReference type="GO" id="GO:0005840">
    <property type="term" value="C:ribosome"/>
    <property type="evidence" value="ECO:0007669"/>
    <property type="project" value="UniProtKB-KW"/>
</dbReference>
<dbReference type="PROSITE" id="PS00362">
    <property type="entry name" value="RIBOSOMAL_S15"/>
    <property type="match status" value="1"/>
</dbReference>
<name>A0AAD6GF28_9EURO</name>
<dbReference type="Proteomes" id="UP001220324">
    <property type="component" value="Unassembled WGS sequence"/>
</dbReference>
<feature type="compositionally biased region" description="Low complexity" evidence="4">
    <location>
        <begin position="782"/>
        <end position="800"/>
    </location>
</feature>
<dbReference type="AlphaFoldDB" id="A0AAD6GF28"/>
<feature type="region of interest" description="Disordered" evidence="4">
    <location>
        <begin position="309"/>
        <end position="382"/>
    </location>
</feature>
<evidence type="ECO:0000256" key="1">
    <source>
        <dbReference type="ARBA" id="ARBA00008434"/>
    </source>
</evidence>
<dbReference type="GO" id="GO:0006412">
    <property type="term" value="P:translation"/>
    <property type="evidence" value="ECO:0007669"/>
    <property type="project" value="InterPro"/>
</dbReference>
<dbReference type="GO" id="GO:0003735">
    <property type="term" value="F:structural constituent of ribosome"/>
    <property type="evidence" value="ECO:0007669"/>
    <property type="project" value="InterPro"/>
</dbReference>
<dbReference type="EMBL" id="JAQIZZ010000005">
    <property type="protein sequence ID" value="KAJ5541169.1"/>
    <property type="molecule type" value="Genomic_DNA"/>
</dbReference>
<dbReference type="GO" id="GO:1990904">
    <property type="term" value="C:ribonucleoprotein complex"/>
    <property type="evidence" value="ECO:0007669"/>
    <property type="project" value="UniProtKB-KW"/>
</dbReference>
<feature type="region of interest" description="Disordered" evidence="4">
    <location>
        <begin position="628"/>
        <end position="647"/>
    </location>
</feature>
<dbReference type="PANTHER" id="PTHR23321">
    <property type="entry name" value="RIBOSOMAL PROTEIN S15, BACTERIAL AND ORGANELLAR"/>
    <property type="match status" value="1"/>
</dbReference>
<feature type="compositionally biased region" description="Polar residues" evidence="4">
    <location>
        <begin position="734"/>
        <end position="746"/>
    </location>
</feature>
<evidence type="ECO:0000313" key="5">
    <source>
        <dbReference type="EMBL" id="KAJ5541169.1"/>
    </source>
</evidence>
<feature type="compositionally biased region" description="Basic and acidic residues" evidence="4">
    <location>
        <begin position="697"/>
        <end position="706"/>
    </location>
</feature>
<dbReference type="PANTHER" id="PTHR23321:SF26">
    <property type="entry name" value="SMALL RIBOSOMAL SUBUNIT PROTEIN US15M"/>
    <property type="match status" value="1"/>
</dbReference>
<reference evidence="5 6" key="1">
    <citation type="journal article" date="2023" name="IMA Fungus">
        <title>Comparative genomic study of the Penicillium genus elucidates a diverse pangenome and 15 lateral gene transfer events.</title>
        <authorList>
            <person name="Petersen C."/>
            <person name="Sorensen T."/>
            <person name="Nielsen M.R."/>
            <person name="Sondergaard T.E."/>
            <person name="Sorensen J.L."/>
            <person name="Fitzpatrick D.A."/>
            <person name="Frisvad J.C."/>
            <person name="Nielsen K.L."/>
        </authorList>
    </citation>
    <scope>NUCLEOTIDE SEQUENCE [LARGE SCALE GENOMIC DNA]</scope>
    <source>
        <strain evidence="5 6">IBT 35679</strain>
    </source>
</reference>
<feature type="compositionally biased region" description="Acidic residues" evidence="4">
    <location>
        <begin position="846"/>
        <end position="861"/>
    </location>
</feature>
<feature type="region of interest" description="Disordered" evidence="4">
    <location>
        <begin position="129"/>
        <end position="157"/>
    </location>
</feature>
<protein>
    <recommendedName>
        <fullName evidence="7">30S ribosomal protein S15</fullName>
    </recommendedName>
</protein>
<dbReference type="InterPro" id="IPR005290">
    <property type="entry name" value="Ribosomal_uS15_bac-type"/>
</dbReference>
<dbReference type="NCBIfam" id="TIGR00952">
    <property type="entry name" value="S15_bact"/>
    <property type="match status" value="1"/>
</dbReference>
<feature type="region of interest" description="Disordered" evidence="4">
    <location>
        <begin position="667"/>
        <end position="966"/>
    </location>
</feature>
<feature type="region of interest" description="Disordered" evidence="4">
    <location>
        <begin position="398"/>
        <end position="432"/>
    </location>
</feature>
<evidence type="ECO:0008006" key="7">
    <source>
        <dbReference type="Google" id="ProtNLM"/>
    </source>
</evidence>
<comment type="caution">
    <text evidence="5">The sequence shown here is derived from an EMBL/GenBank/DDBJ whole genome shotgun (WGS) entry which is preliminary data.</text>
</comment>
<feature type="compositionally biased region" description="Low complexity" evidence="4">
    <location>
        <begin position="498"/>
        <end position="508"/>
    </location>
</feature>
<comment type="similarity">
    <text evidence="1">Belongs to the universal ribosomal protein uS15 family.</text>
</comment>
<feature type="region of interest" description="Disordered" evidence="4">
    <location>
        <begin position="488"/>
        <end position="512"/>
    </location>
</feature>
<dbReference type="CDD" id="cd00353">
    <property type="entry name" value="Ribosomal_S15p_S13e"/>
    <property type="match status" value="1"/>
</dbReference>
<dbReference type="Pfam" id="PF00312">
    <property type="entry name" value="Ribosomal_S15"/>
    <property type="match status" value="1"/>
</dbReference>
<organism evidence="5 6">
    <name type="scientific">Penicillium frequentans</name>
    <dbReference type="NCBI Taxonomy" id="3151616"/>
    <lineage>
        <taxon>Eukaryota</taxon>
        <taxon>Fungi</taxon>
        <taxon>Dikarya</taxon>
        <taxon>Ascomycota</taxon>
        <taxon>Pezizomycotina</taxon>
        <taxon>Eurotiomycetes</taxon>
        <taxon>Eurotiomycetidae</taxon>
        <taxon>Eurotiales</taxon>
        <taxon>Aspergillaceae</taxon>
        <taxon>Penicillium</taxon>
    </lineage>
</organism>
<feature type="region of interest" description="Disordered" evidence="4">
    <location>
        <begin position="527"/>
        <end position="565"/>
    </location>
</feature>
<feature type="compositionally biased region" description="Low complexity" evidence="4">
    <location>
        <begin position="323"/>
        <end position="334"/>
    </location>
</feature>
<keyword evidence="3" id="KW-0687">Ribonucleoprotein</keyword>
<keyword evidence="2" id="KW-0689">Ribosomal protein</keyword>
<feature type="compositionally biased region" description="Polar residues" evidence="4">
    <location>
        <begin position="756"/>
        <end position="780"/>
    </location>
</feature>
<dbReference type="Gene3D" id="1.10.287.10">
    <property type="entry name" value="S15/NS1, RNA-binding"/>
    <property type="match status" value="1"/>
</dbReference>
<dbReference type="GO" id="GO:0005737">
    <property type="term" value="C:cytoplasm"/>
    <property type="evidence" value="ECO:0007669"/>
    <property type="project" value="UniProtKB-ARBA"/>
</dbReference>
<dbReference type="SUPFAM" id="SSF47060">
    <property type="entry name" value="S15/NS1 RNA-binding domain"/>
    <property type="match status" value="1"/>
</dbReference>
<sequence length="1058" mass="115969">MPPRFSAQPSWKALAGTLSGQSPAAASFNASHVTIRAASTKAPTQKRNDYFRAAQARQRKAANLSRQKVLQAERDASLGDPVESQATPFIQEIQAISTGSQSSASSTGINYYLKVDDLKSALEFSKDLTEPLRNPDRDTADPHAEKEASEKHDEAHRNAEEAMQRIVDLNNGNTKDRMRLNIQKCIEEFGRHSTDAVLPPKPASVPHQSAPTHAEKVPRVGVDTGSPEVQAAILTVKIMNLSRHLETANKDKHNKRNLQLLVHKRQKLLRYVRQKERGGPRWQNLMEKLGLSEAAWKGEIAFLFPPGGYQSLDDLPPRRRATRSASSAEPTTESQPEAAKTRKPRAKKSTTTKKTTRRPRSKAAKSTVSDHKQTSPAMTEQSEALVASVDQHDMCSDAQMAQSATDTPSRPPLSSIVNSRALGPQHATPIMRRRPRVPYSSITARRRSNAGGRVVHTLFQLENLVNQSTIAESAATDNKEEIVPIARDPVTPEPTIPTTPKTAPAASTGVSPSWSRRIINNVSSRWSSFRGRISPQKPGGSQDSVADTTAPSTSTTDLIAPQPEEMGHTPAFLALTRPSPRERATSFNYASRQGGGFSKETLAKCYERSRTLPASGLSNEALEVLASETGSKRKRTSPESIPNPPGCSYGMYDEYFVFDDDDEVWAEQEKAERAAEAAKAAEAENEGTVQPPLKKQRVADEPDQPRSRHVLHSQTPRKAESRPGYRPNRKRTYKATQLSPIESSEFLSEGSHGPDVTQTRPNINTAPFTANTQGTFQTPGWDSPDSPSSSDSEDYPSSGPQLESTPTGMYQAMPSSPADIFPPSSPAPRIFTNPNLHGTFRTPYSSDDEDEDVDMDVDMDMDSPPNSFIAGADPMDEDTSEPSTPARTNDTTAEIPTQDNEPSLPTTDPSPLTRVRNKAQQFKPKTPSRLREASRFSTGSINSSPLTNETTFPAATPVTASDSMSLDGSSYLQQAKTGGIQLLDSGTSDLEDKDPEDLEEIDYKWLDKICPSGDFTKLTWPPLTVNEIGLTPKSILMDDAKTQEAVDYWQRLFESGDW</sequence>
<dbReference type="SMART" id="SM01387">
    <property type="entry name" value="Ribosomal_S15"/>
    <property type="match status" value="1"/>
</dbReference>
<evidence type="ECO:0000313" key="6">
    <source>
        <dbReference type="Proteomes" id="UP001220324"/>
    </source>
</evidence>
<accession>A0AAD6GF28</accession>
<feature type="compositionally biased region" description="Low complexity" evidence="4">
    <location>
        <begin position="902"/>
        <end position="913"/>
    </location>
</feature>
<feature type="compositionally biased region" description="Polar residues" evidence="4">
    <location>
        <begin position="935"/>
        <end position="966"/>
    </location>
</feature>
<evidence type="ECO:0000256" key="4">
    <source>
        <dbReference type="SAM" id="MobiDB-lite"/>
    </source>
</evidence>
<proteinExistence type="inferred from homology"/>
<evidence type="ECO:0000256" key="3">
    <source>
        <dbReference type="ARBA" id="ARBA00023274"/>
    </source>
</evidence>
<gene>
    <name evidence="5" type="ORF">N7494_006245</name>
</gene>
<keyword evidence="6" id="KW-1185">Reference proteome</keyword>
<dbReference type="HAMAP" id="MF_01343_B">
    <property type="entry name" value="Ribosomal_uS15_B"/>
    <property type="match status" value="1"/>
</dbReference>
<feature type="compositionally biased region" description="Low complexity" evidence="4">
    <location>
        <begin position="543"/>
        <end position="557"/>
    </location>
</feature>